<name>A0ABM4AVV7_VANTA</name>
<evidence type="ECO:0000313" key="3">
    <source>
        <dbReference type="Proteomes" id="UP001652626"/>
    </source>
</evidence>
<feature type="region of interest" description="Disordered" evidence="1">
    <location>
        <begin position="178"/>
        <end position="200"/>
    </location>
</feature>
<keyword evidence="3" id="KW-1185">Reference proteome</keyword>
<evidence type="ECO:0000256" key="2">
    <source>
        <dbReference type="SAM" id="SignalP"/>
    </source>
</evidence>
<protein>
    <submittedName>
        <fullName evidence="4">Uncharacterized protein LOC135194205</fullName>
    </submittedName>
</protein>
<organism evidence="3 4">
    <name type="scientific">Vanessa tameamea</name>
    <name type="common">Kamehameha butterfly</name>
    <dbReference type="NCBI Taxonomy" id="334116"/>
    <lineage>
        <taxon>Eukaryota</taxon>
        <taxon>Metazoa</taxon>
        <taxon>Ecdysozoa</taxon>
        <taxon>Arthropoda</taxon>
        <taxon>Hexapoda</taxon>
        <taxon>Insecta</taxon>
        <taxon>Pterygota</taxon>
        <taxon>Neoptera</taxon>
        <taxon>Endopterygota</taxon>
        <taxon>Lepidoptera</taxon>
        <taxon>Glossata</taxon>
        <taxon>Ditrysia</taxon>
        <taxon>Papilionoidea</taxon>
        <taxon>Nymphalidae</taxon>
        <taxon>Nymphalinae</taxon>
        <taxon>Vanessa</taxon>
    </lineage>
</organism>
<reference evidence="4" key="1">
    <citation type="submission" date="2025-08" db="UniProtKB">
        <authorList>
            <consortium name="RefSeq"/>
        </authorList>
    </citation>
    <scope>IDENTIFICATION</scope>
    <source>
        <tissue evidence="4">Whole body</tissue>
    </source>
</reference>
<evidence type="ECO:0000313" key="4">
    <source>
        <dbReference type="RefSeq" id="XP_064075435.1"/>
    </source>
</evidence>
<sequence length="320" mass="36581">MNKTTVILNLIIYLFSVVKAINETNTSKDSDEFSERIVEAVTIQNSYAKDLSNVVNKLDIVSTSKVIGNNNTSKIYYVKIRRLKEPEMGNDKAPKINTRRYSTTTEKSIPVIIDSPEEKSDEKLTNKTETIHEDANELIKNVNISEIENTTEGLQIKDEVKQNVENPLESHFEQEPVTYESVIEEDKTEKPSDELSSDEEALDDIHTRRMMNARQWNEDENAHDENDFKKVLVWKNDDDVLLDVIGRSDKDNAEQVAIAKAEMKPKLKVTTPANFNIYGNSMNHPVRIQHPQHDPSVIQSKCLENPALFNLRSPKPDDKE</sequence>
<gene>
    <name evidence="4" type="primary">LOC135194205</name>
</gene>
<dbReference type="RefSeq" id="XP_064075435.1">
    <property type="nucleotide sequence ID" value="XM_064219365.1"/>
</dbReference>
<feature type="chain" id="PRO_5046299375" evidence="2">
    <location>
        <begin position="21"/>
        <end position="320"/>
    </location>
</feature>
<keyword evidence="2" id="KW-0732">Signal</keyword>
<evidence type="ECO:0000256" key="1">
    <source>
        <dbReference type="SAM" id="MobiDB-lite"/>
    </source>
</evidence>
<feature type="signal peptide" evidence="2">
    <location>
        <begin position="1"/>
        <end position="20"/>
    </location>
</feature>
<accession>A0ABM4AVV7</accession>
<dbReference type="GeneID" id="135194205"/>
<dbReference type="Proteomes" id="UP001652626">
    <property type="component" value="Chromosome 27"/>
</dbReference>
<proteinExistence type="predicted"/>
<feature type="compositionally biased region" description="Basic and acidic residues" evidence="1">
    <location>
        <begin position="184"/>
        <end position="193"/>
    </location>
</feature>